<evidence type="ECO:0000313" key="2">
    <source>
        <dbReference type="Proteomes" id="UP001054889"/>
    </source>
</evidence>
<accession>A0AAV5DV02</accession>
<name>A0AAV5DV02_ELECO</name>
<dbReference type="AlphaFoldDB" id="A0AAV5DV02"/>
<evidence type="ECO:0000313" key="1">
    <source>
        <dbReference type="EMBL" id="GJN14074.1"/>
    </source>
</evidence>
<gene>
    <name evidence="1" type="primary">gb00852</name>
    <name evidence="1" type="ORF">PR202_gb00852</name>
</gene>
<sequence length="189" mass="21113">MSSTTRRASSSHPTRFWATTLLVKKGTVMMRRILRQWSPYTVNTMSWPFPVKMSKTTLRVRDPNSTPCVWSTSLASSGVETTTRLRTPMRRRKMSPKRFAMAIRLRWFRSSPTWSQLPTMGAPGGPGGRRSRLPVSFATAMARTAAAKRPRRAFSRRRRSMATSSLLDSAPLLGVGELCGSPLCFGCLA</sequence>
<protein>
    <submittedName>
        <fullName evidence="1">Uncharacterized protein</fullName>
    </submittedName>
</protein>
<organism evidence="1 2">
    <name type="scientific">Eleusine coracana subsp. coracana</name>
    <dbReference type="NCBI Taxonomy" id="191504"/>
    <lineage>
        <taxon>Eukaryota</taxon>
        <taxon>Viridiplantae</taxon>
        <taxon>Streptophyta</taxon>
        <taxon>Embryophyta</taxon>
        <taxon>Tracheophyta</taxon>
        <taxon>Spermatophyta</taxon>
        <taxon>Magnoliopsida</taxon>
        <taxon>Liliopsida</taxon>
        <taxon>Poales</taxon>
        <taxon>Poaceae</taxon>
        <taxon>PACMAD clade</taxon>
        <taxon>Chloridoideae</taxon>
        <taxon>Cynodonteae</taxon>
        <taxon>Eleusininae</taxon>
        <taxon>Eleusine</taxon>
    </lineage>
</organism>
<comment type="caution">
    <text evidence="1">The sequence shown here is derived from an EMBL/GenBank/DDBJ whole genome shotgun (WGS) entry which is preliminary data.</text>
</comment>
<dbReference type="Proteomes" id="UP001054889">
    <property type="component" value="Unassembled WGS sequence"/>
</dbReference>
<proteinExistence type="predicted"/>
<keyword evidence="2" id="KW-1185">Reference proteome</keyword>
<reference evidence="1" key="2">
    <citation type="submission" date="2021-12" db="EMBL/GenBank/DDBJ databases">
        <title>Resequencing data analysis of finger millet.</title>
        <authorList>
            <person name="Hatakeyama M."/>
            <person name="Aluri S."/>
            <person name="Balachadran M.T."/>
            <person name="Sivarajan S.R."/>
            <person name="Poveda L."/>
            <person name="Shimizu-Inatsugi R."/>
            <person name="Schlapbach R."/>
            <person name="Sreeman S.M."/>
            <person name="Shimizu K.K."/>
        </authorList>
    </citation>
    <scope>NUCLEOTIDE SEQUENCE</scope>
</reference>
<dbReference type="EMBL" id="BQKI01000071">
    <property type="protein sequence ID" value="GJN14074.1"/>
    <property type="molecule type" value="Genomic_DNA"/>
</dbReference>
<reference evidence="1" key="1">
    <citation type="journal article" date="2018" name="DNA Res.">
        <title>Multiple hybrid de novo genome assembly of finger millet, an orphan allotetraploid crop.</title>
        <authorList>
            <person name="Hatakeyama M."/>
            <person name="Aluri S."/>
            <person name="Balachadran M.T."/>
            <person name="Sivarajan S.R."/>
            <person name="Patrignani A."/>
            <person name="Gruter S."/>
            <person name="Poveda L."/>
            <person name="Shimizu-Inatsugi R."/>
            <person name="Baeten J."/>
            <person name="Francoijs K.J."/>
            <person name="Nataraja K.N."/>
            <person name="Reddy Y.A.N."/>
            <person name="Phadnis S."/>
            <person name="Ravikumar R.L."/>
            <person name="Schlapbach R."/>
            <person name="Sreeman S.M."/>
            <person name="Shimizu K.K."/>
        </authorList>
    </citation>
    <scope>NUCLEOTIDE SEQUENCE</scope>
</reference>